<sequence length="172" mass="18571">MPSYSTAGCRSVPSSLDYPSHCGNITAYVHGLVHCTGDFAVIKNAEVFHHPNRGVNPRNVRITGSFRQYKRPVIEREVMSSGFFFQRDILVHAEAAGYRVGEAPTTFCDRVFREGKLGGGDCALSKWGVKPTLTSSFFVSVSSFAAAKPRSPAPSSVLCPLSSVLCPLSSVL</sequence>
<protein>
    <submittedName>
        <fullName evidence="3">Uncharacterized protein</fullName>
    </submittedName>
</protein>
<dbReference type="EMBL" id="LWDD02000839">
    <property type="protein sequence ID" value="KAE8256503.1"/>
    <property type="molecule type" value="Genomic_DNA"/>
</dbReference>
<keyword evidence="1" id="KW-0328">Glycosyltransferase</keyword>
<evidence type="ECO:0000256" key="2">
    <source>
        <dbReference type="ARBA" id="ARBA00022679"/>
    </source>
</evidence>
<dbReference type="GO" id="GO:0005789">
    <property type="term" value="C:endoplasmic reticulum membrane"/>
    <property type="evidence" value="ECO:0007669"/>
    <property type="project" value="TreeGrafter"/>
</dbReference>
<name>A0A8T8T5W0_9BASI</name>
<accession>A0A8T8T5W0</accession>
<comment type="caution">
    <text evidence="3">The sequence shown here is derived from an EMBL/GenBank/DDBJ whole genome shotgun (WGS) entry which is preliminary data.</text>
</comment>
<dbReference type="Proteomes" id="UP000077671">
    <property type="component" value="Unassembled WGS sequence"/>
</dbReference>
<reference evidence="3" key="2">
    <citation type="journal article" date="2019" name="IMA Fungus">
        <title>Genome sequencing and comparison of five Tilletia species to identify candidate genes for the detection of regulated species infecting wheat.</title>
        <authorList>
            <person name="Nguyen H.D.T."/>
            <person name="Sultana T."/>
            <person name="Kesanakurti P."/>
            <person name="Hambleton S."/>
        </authorList>
    </citation>
    <scope>NUCLEOTIDE SEQUENCE</scope>
    <source>
        <strain evidence="3">DAOMC 238032</strain>
    </source>
</reference>
<evidence type="ECO:0000313" key="4">
    <source>
        <dbReference type="Proteomes" id="UP000077671"/>
    </source>
</evidence>
<dbReference type="GO" id="GO:0006506">
    <property type="term" value="P:GPI anchor biosynthetic process"/>
    <property type="evidence" value="ECO:0007669"/>
    <property type="project" value="TreeGrafter"/>
</dbReference>
<feature type="non-terminal residue" evidence="3">
    <location>
        <position position="1"/>
    </location>
</feature>
<dbReference type="InterPro" id="IPR039528">
    <property type="entry name" value="DPM1-like"/>
</dbReference>
<organism evidence="3 4">
    <name type="scientific">Tilletia caries</name>
    <name type="common">wheat bunt fungus</name>
    <dbReference type="NCBI Taxonomy" id="13290"/>
    <lineage>
        <taxon>Eukaryota</taxon>
        <taxon>Fungi</taxon>
        <taxon>Dikarya</taxon>
        <taxon>Basidiomycota</taxon>
        <taxon>Ustilaginomycotina</taxon>
        <taxon>Exobasidiomycetes</taxon>
        <taxon>Tilletiales</taxon>
        <taxon>Tilletiaceae</taxon>
        <taxon>Tilletia</taxon>
    </lineage>
</organism>
<dbReference type="GO" id="GO:0035269">
    <property type="term" value="P:protein O-linked glycosylation via mannose"/>
    <property type="evidence" value="ECO:0007669"/>
    <property type="project" value="TreeGrafter"/>
</dbReference>
<reference evidence="3" key="1">
    <citation type="submission" date="2016-04" db="EMBL/GenBank/DDBJ databases">
        <authorList>
            <person name="Nguyen H.D."/>
            <person name="Kesanakurti P."/>
            <person name="Cullis J."/>
            <person name="Levesque C.A."/>
            <person name="Hambleton S."/>
        </authorList>
    </citation>
    <scope>NUCLEOTIDE SEQUENCE</scope>
    <source>
        <strain evidence="3">DAOMC 238032</strain>
    </source>
</reference>
<gene>
    <name evidence="3" type="ORF">A4X03_0g5340</name>
</gene>
<proteinExistence type="predicted"/>
<dbReference type="PANTHER" id="PTHR43398">
    <property type="entry name" value="DOLICHOL-PHOSPHATE MANNOSYLTRANSFERASE SUBUNIT 1"/>
    <property type="match status" value="1"/>
</dbReference>
<dbReference type="PANTHER" id="PTHR43398:SF1">
    <property type="entry name" value="DOLICHOL-PHOSPHATE MANNOSYLTRANSFERASE SUBUNIT 1"/>
    <property type="match status" value="1"/>
</dbReference>
<dbReference type="GO" id="GO:0004582">
    <property type="term" value="F:dolichyl-phosphate beta-D-mannosyltransferase activity"/>
    <property type="evidence" value="ECO:0007669"/>
    <property type="project" value="InterPro"/>
</dbReference>
<dbReference type="GO" id="GO:0006488">
    <property type="term" value="P:dolichol-linked oligosaccharide biosynthetic process"/>
    <property type="evidence" value="ECO:0007669"/>
    <property type="project" value="TreeGrafter"/>
</dbReference>
<dbReference type="AlphaFoldDB" id="A0A8T8T5W0"/>
<evidence type="ECO:0000256" key="1">
    <source>
        <dbReference type="ARBA" id="ARBA00022676"/>
    </source>
</evidence>
<keyword evidence="2" id="KW-0808">Transferase</keyword>
<evidence type="ECO:0000313" key="3">
    <source>
        <dbReference type="EMBL" id="KAE8256503.1"/>
    </source>
</evidence>